<dbReference type="EMBL" id="AAOH01000006">
    <property type="protein sequence ID" value="EAR27497.1"/>
    <property type="molecule type" value="Genomic_DNA"/>
</dbReference>
<dbReference type="Pfam" id="PF16148">
    <property type="entry name" value="DUF4856"/>
    <property type="match status" value="1"/>
</dbReference>
<dbReference type="OrthoDB" id="5498726at2"/>
<accession>A4CD54</accession>
<proteinExistence type="predicted"/>
<evidence type="ECO:0000313" key="3">
    <source>
        <dbReference type="Proteomes" id="UP000006201"/>
    </source>
</evidence>
<evidence type="ECO:0008006" key="4">
    <source>
        <dbReference type="Google" id="ProtNLM"/>
    </source>
</evidence>
<keyword evidence="3" id="KW-1185">Reference proteome</keyword>
<dbReference type="STRING" id="87626.PTD2_15697"/>
<feature type="signal peptide" evidence="1">
    <location>
        <begin position="1"/>
        <end position="22"/>
    </location>
</feature>
<dbReference type="RefSeq" id="WP_009838759.1">
    <property type="nucleotide sequence ID" value="NZ_AAOH01000006.1"/>
</dbReference>
<dbReference type="AlphaFoldDB" id="A4CD54"/>
<dbReference type="eggNOG" id="COG2931">
    <property type="taxonomic scope" value="Bacteria"/>
</dbReference>
<dbReference type="PROSITE" id="PS51257">
    <property type="entry name" value="PROKAR_LIPOPROTEIN"/>
    <property type="match status" value="1"/>
</dbReference>
<dbReference type="Proteomes" id="UP000006201">
    <property type="component" value="Unassembled WGS sequence"/>
</dbReference>
<sequence length="580" mass="62028">MLNMRKTLLATAVITATLSLTACGGSGSDKKNTPVTTTPVNKAPTAILLSANAIVEDSLGAVVGSLSATDDVTTGHTFSTDDARFEIVAGQLKLKADLALNYEEASSVKVAVKVTDAGGLTFSQDLDIAVTDIENQAGVNIYQFDSAFIAGKSSVSYTGQIARHALSAEIKAYMADVSKNAELNNIQAADVAAKLNAMWSDYAAVADSDLTFLGADFPSLQTTLADISSSGKELSGKIAGNDGAKMYKDWQAQGSFVGWTDFGTQAKTPEGLIKHYFDLFVAQVTKSNNGELNQLAGSDTLLPLHVTPEGLDLIQLVQKHTLGAVMFSQGTDDYLEEGLNTEHTQDGSQSYSKLEHQFDEGFGYFGASRNYLEMTDSEIAAGNASTDLNFDGKVDLTAEYVWGNSSNAAKRDLGANGLTDFTAEAMTHFIAGRQLLAQTVGTALTTEQMAQLKVHAAAASLAWEKAIAATVIHYINDVTADIAKFGNDSMNYSDYAKHWAEMKGFALNFQFSPYSPFSDSALNPKKDTVGAAQFAQLHALLQDAPVLNAEKIEAYKADLATARNLLQQAYEFDELITNNW</sequence>
<evidence type="ECO:0000313" key="2">
    <source>
        <dbReference type="EMBL" id="EAR27497.1"/>
    </source>
</evidence>
<name>A4CD54_9GAMM</name>
<organism evidence="2 3">
    <name type="scientific">Pseudoalteromonas tunicata D2</name>
    <dbReference type="NCBI Taxonomy" id="87626"/>
    <lineage>
        <taxon>Bacteria</taxon>
        <taxon>Pseudomonadati</taxon>
        <taxon>Pseudomonadota</taxon>
        <taxon>Gammaproteobacteria</taxon>
        <taxon>Alteromonadales</taxon>
        <taxon>Pseudoalteromonadaceae</taxon>
        <taxon>Pseudoalteromonas</taxon>
    </lineage>
</organism>
<dbReference type="HOGENOM" id="CLU_478787_0_0_6"/>
<comment type="caution">
    <text evidence="2">The sequence shown here is derived from an EMBL/GenBank/DDBJ whole genome shotgun (WGS) entry which is preliminary data.</text>
</comment>
<dbReference type="CDD" id="cd11304">
    <property type="entry name" value="Cadherin_repeat"/>
    <property type="match status" value="1"/>
</dbReference>
<dbReference type="InterPro" id="IPR032331">
    <property type="entry name" value="DUF4856"/>
</dbReference>
<evidence type="ECO:0000256" key="1">
    <source>
        <dbReference type="SAM" id="SignalP"/>
    </source>
</evidence>
<gene>
    <name evidence="2" type="ORF">PTD2_15697</name>
</gene>
<feature type="chain" id="PRO_5002666190" description="DUF4856 domain-containing protein" evidence="1">
    <location>
        <begin position="23"/>
        <end position="580"/>
    </location>
</feature>
<reference evidence="2 3" key="1">
    <citation type="submission" date="2006-02" db="EMBL/GenBank/DDBJ databases">
        <authorList>
            <person name="Moran M.A."/>
            <person name="Kjelleberg S."/>
            <person name="Egan S."/>
            <person name="Saunders N."/>
            <person name="Thomas T."/>
            <person name="Ferriera S."/>
            <person name="Johnson J."/>
            <person name="Kravitz S."/>
            <person name="Halpern A."/>
            <person name="Remington K."/>
            <person name="Beeson K."/>
            <person name="Tran B."/>
            <person name="Rogers Y.-H."/>
            <person name="Friedman R."/>
            <person name="Venter J.C."/>
        </authorList>
    </citation>
    <scope>NUCLEOTIDE SEQUENCE [LARGE SCALE GENOMIC DNA]</scope>
    <source>
        <strain evidence="2 3">D2</strain>
    </source>
</reference>
<protein>
    <recommendedName>
        <fullName evidence="4">DUF4856 domain-containing protein</fullName>
    </recommendedName>
</protein>
<keyword evidence="1" id="KW-0732">Signal</keyword>